<dbReference type="SUPFAM" id="SSF48019">
    <property type="entry name" value="post-AAA+ oligomerization domain-like"/>
    <property type="match status" value="1"/>
</dbReference>
<evidence type="ECO:0000256" key="5">
    <source>
        <dbReference type="ARBA" id="ARBA00022723"/>
    </source>
</evidence>
<evidence type="ECO:0000256" key="1">
    <source>
        <dbReference type="ARBA" id="ARBA00006360"/>
    </source>
</evidence>
<keyword evidence="8 11" id="KW-0067">ATP-binding</keyword>
<comment type="function">
    <text evidence="11">DNA polymerase III is a complex, multichain enzyme responsible for most of the replicative synthesis in bacteria. This DNA polymerase also exhibits 3' to 5' exonuclease activity.</text>
</comment>
<dbReference type="GO" id="GO:0006261">
    <property type="term" value="P:DNA-templated DNA replication"/>
    <property type="evidence" value="ECO:0007669"/>
    <property type="project" value="TreeGrafter"/>
</dbReference>
<dbReference type="Proteomes" id="UP000264006">
    <property type="component" value="Chromosome"/>
</dbReference>
<dbReference type="CDD" id="cd18137">
    <property type="entry name" value="HLD_clamp_pol_III_gamma_tau"/>
    <property type="match status" value="1"/>
</dbReference>
<keyword evidence="7" id="KW-0862">Zinc</keyword>
<dbReference type="InterPro" id="IPR050238">
    <property type="entry name" value="DNA_Rep/Repair_Clamp_Loader"/>
</dbReference>
<dbReference type="Pfam" id="PF12169">
    <property type="entry name" value="DNA_pol3_gamma3"/>
    <property type="match status" value="1"/>
</dbReference>
<dbReference type="InterPro" id="IPR003593">
    <property type="entry name" value="AAA+_ATPase"/>
</dbReference>
<reference evidence="14 15" key="1">
    <citation type="submission" date="2018-09" db="EMBL/GenBank/DDBJ databases">
        <title>Complete genome sequence of Euzebya sp. DY32-46 isolated from seawater of Pacific Ocean.</title>
        <authorList>
            <person name="Xu L."/>
            <person name="Wu Y.-H."/>
            <person name="Xu X.-W."/>
        </authorList>
    </citation>
    <scope>NUCLEOTIDE SEQUENCE [LARGE SCALE GENOMIC DNA]</scope>
    <source>
        <strain evidence="14 15">DY32-46</strain>
    </source>
</reference>
<dbReference type="GO" id="GO:0009360">
    <property type="term" value="C:DNA polymerase III complex"/>
    <property type="evidence" value="ECO:0007669"/>
    <property type="project" value="InterPro"/>
</dbReference>
<dbReference type="AlphaFoldDB" id="A0A346XSW5"/>
<keyword evidence="15" id="KW-1185">Reference proteome</keyword>
<evidence type="ECO:0000256" key="7">
    <source>
        <dbReference type="ARBA" id="ARBA00022833"/>
    </source>
</evidence>
<dbReference type="GO" id="GO:0003677">
    <property type="term" value="F:DNA binding"/>
    <property type="evidence" value="ECO:0007669"/>
    <property type="project" value="InterPro"/>
</dbReference>
<dbReference type="RefSeq" id="WP_164709864.1">
    <property type="nucleotide sequence ID" value="NZ_CAXIBR010000081.1"/>
</dbReference>
<dbReference type="FunFam" id="3.40.50.300:FF:000014">
    <property type="entry name" value="DNA polymerase III subunit gamma/tau"/>
    <property type="match status" value="1"/>
</dbReference>
<dbReference type="InterPro" id="IPR027417">
    <property type="entry name" value="P-loop_NTPase"/>
</dbReference>
<dbReference type="Gene3D" id="1.20.272.10">
    <property type="match status" value="1"/>
</dbReference>
<sequence>MAHVSLYRKYRPATFAEVVGQDHVTTTLARAVDSGSWHHAYLFTGPRGTGKTSSARIFAMALNATEGPTSTPDQDDPIVRSIRNGTAPDVIEIDAASNNKVEDVRDLVDRVAFTPAIARQKVYIVDECHMLTTQAWNAFLKTIEEPPGHVVFVFATTEPHKVLPTVLSRTQRFDFRRVPAKVLADHCRRLGDLEGFTFADDALAAIVRAGDGSVRDTLSVLDQVVAFTGRDVTAEGVADVLGSVPATLLDALAGHLANSDVAGVLGVVDRVADGGTDLRQFATDAVEHLRSLVLLRAAPDAGLIEATPDRVAELKAQADRTGVADLLRAVELLNDAQPKMRRGNTRLPLEIALAKAALPEAGNDVQSLAARLERVEASVANGAAPSTTPAMAVPPAASAPAPSVPAPAPASTSQPAPHRTGAAPEPEPTAVEPAPTAPEPEPVASEPTAPATTPPPQAEPTPAPAPEPTPPPGPEPQAPAAEQAPAGGGAADLQAIVNAWPAIMDMLGGSSRRLAAIFGEGTPIAISEGAVILRFAFDFHAQQAGDGDSARTVADIVERVVGTRYRIRATVGAVEEDPPSPHVKVDDEASAVINHEAAEAAGEVTDEAAAHDAAIRTLTAVLGAEVTSDTQG</sequence>
<comment type="catalytic activity">
    <reaction evidence="10 11">
        <text>DNA(n) + a 2'-deoxyribonucleoside 5'-triphosphate = DNA(n+1) + diphosphate</text>
        <dbReference type="Rhea" id="RHEA:22508"/>
        <dbReference type="Rhea" id="RHEA-COMP:17339"/>
        <dbReference type="Rhea" id="RHEA-COMP:17340"/>
        <dbReference type="ChEBI" id="CHEBI:33019"/>
        <dbReference type="ChEBI" id="CHEBI:61560"/>
        <dbReference type="ChEBI" id="CHEBI:173112"/>
        <dbReference type="EC" id="2.7.7.7"/>
    </reaction>
</comment>
<dbReference type="Pfam" id="PF13177">
    <property type="entry name" value="DNA_pol3_delta2"/>
    <property type="match status" value="1"/>
</dbReference>
<dbReference type="CDD" id="cd00009">
    <property type="entry name" value="AAA"/>
    <property type="match status" value="1"/>
</dbReference>
<dbReference type="NCBIfam" id="NF004046">
    <property type="entry name" value="PRK05563.1"/>
    <property type="match status" value="1"/>
</dbReference>
<evidence type="ECO:0000256" key="12">
    <source>
        <dbReference type="SAM" id="MobiDB-lite"/>
    </source>
</evidence>
<evidence type="ECO:0000313" key="14">
    <source>
        <dbReference type="EMBL" id="AXV05312.1"/>
    </source>
</evidence>
<dbReference type="KEGG" id="euz:DVS28_a0610"/>
<protein>
    <recommendedName>
        <fullName evidence="11">DNA polymerase III subunit gamma/tau</fullName>
        <ecNumber evidence="11">2.7.7.7</ecNumber>
    </recommendedName>
</protein>
<evidence type="ECO:0000259" key="13">
    <source>
        <dbReference type="SMART" id="SM00382"/>
    </source>
</evidence>
<keyword evidence="9 11" id="KW-0239">DNA-directed DNA polymerase</keyword>
<dbReference type="Gene3D" id="3.40.50.300">
    <property type="entry name" value="P-loop containing nucleotide triphosphate hydrolases"/>
    <property type="match status" value="1"/>
</dbReference>
<feature type="domain" description="AAA+ ATPase" evidence="13">
    <location>
        <begin position="37"/>
        <end position="183"/>
    </location>
</feature>
<feature type="compositionally biased region" description="Pro residues" evidence="12">
    <location>
        <begin position="452"/>
        <end position="477"/>
    </location>
</feature>
<feature type="compositionally biased region" description="Low complexity" evidence="12">
    <location>
        <begin position="442"/>
        <end position="451"/>
    </location>
</feature>
<accession>A0A346XSW5</accession>
<evidence type="ECO:0000256" key="11">
    <source>
        <dbReference type="RuleBase" id="RU364063"/>
    </source>
</evidence>
<dbReference type="NCBIfam" id="TIGR02397">
    <property type="entry name" value="dnaX_nterm"/>
    <property type="match status" value="1"/>
</dbReference>
<dbReference type="InterPro" id="IPR012763">
    <property type="entry name" value="DNA_pol_III_sug/sutau_N"/>
</dbReference>
<feature type="compositionally biased region" description="Low complexity" evidence="12">
    <location>
        <begin position="383"/>
        <end position="401"/>
    </location>
</feature>
<comment type="similarity">
    <text evidence="1 11">Belongs to the DnaX/STICHEL family.</text>
</comment>
<dbReference type="GO" id="GO:0003887">
    <property type="term" value="F:DNA-directed DNA polymerase activity"/>
    <property type="evidence" value="ECO:0007669"/>
    <property type="project" value="UniProtKB-KW"/>
</dbReference>
<evidence type="ECO:0000256" key="8">
    <source>
        <dbReference type="ARBA" id="ARBA00022840"/>
    </source>
</evidence>
<dbReference type="SUPFAM" id="SSF52540">
    <property type="entry name" value="P-loop containing nucleoside triphosphate hydrolases"/>
    <property type="match status" value="1"/>
</dbReference>
<feature type="compositionally biased region" description="Low complexity" evidence="12">
    <location>
        <begin position="409"/>
        <end position="434"/>
    </location>
</feature>
<comment type="subunit">
    <text evidence="11">DNA polymerase III contains a core (composed of alpha, epsilon and theta chains) that associates with a tau subunit. This core dimerizes to form the POLIII' complex. PolIII' associates with the gamma complex (composed of gamma, delta, delta', psi and chi chains) and with the beta chain to form the complete DNA polymerase III complex.</text>
</comment>
<dbReference type="GO" id="GO:0005524">
    <property type="term" value="F:ATP binding"/>
    <property type="evidence" value="ECO:0007669"/>
    <property type="project" value="UniProtKB-KW"/>
</dbReference>
<dbReference type="PANTHER" id="PTHR11669">
    <property type="entry name" value="REPLICATION FACTOR C / DNA POLYMERASE III GAMMA-TAU SUBUNIT"/>
    <property type="match status" value="1"/>
</dbReference>
<dbReference type="GO" id="GO:0046872">
    <property type="term" value="F:metal ion binding"/>
    <property type="evidence" value="ECO:0007669"/>
    <property type="project" value="UniProtKB-KW"/>
</dbReference>
<keyword evidence="2 11" id="KW-0808">Transferase</keyword>
<dbReference type="EMBL" id="CP031165">
    <property type="protein sequence ID" value="AXV05312.1"/>
    <property type="molecule type" value="Genomic_DNA"/>
</dbReference>
<evidence type="ECO:0000256" key="4">
    <source>
        <dbReference type="ARBA" id="ARBA00022705"/>
    </source>
</evidence>
<evidence type="ECO:0000256" key="10">
    <source>
        <dbReference type="ARBA" id="ARBA00049244"/>
    </source>
</evidence>
<dbReference type="InterPro" id="IPR022754">
    <property type="entry name" value="DNA_pol_III_gamma-3"/>
</dbReference>
<dbReference type="PRINTS" id="PR01217">
    <property type="entry name" value="PRICHEXTENSN"/>
</dbReference>
<evidence type="ECO:0000256" key="6">
    <source>
        <dbReference type="ARBA" id="ARBA00022741"/>
    </source>
</evidence>
<feature type="region of interest" description="Disordered" evidence="12">
    <location>
        <begin position="383"/>
        <end position="489"/>
    </location>
</feature>
<evidence type="ECO:0000256" key="2">
    <source>
        <dbReference type="ARBA" id="ARBA00022679"/>
    </source>
</evidence>
<keyword evidence="4 11" id="KW-0235">DNA replication</keyword>
<dbReference type="EC" id="2.7.7.7" evidence="11"/>
<keyword evidence="3 11" id="KW-0548">Nucleotidyltransferase</keyword>
<dbReference type="InterPro" id="IPR045085">
    <property type="entry name" value="HLD_clamp_pol_III_gamma_tau"/>
</dbReference>
<organism evidence="14 15">
    <name type="scientific">Euzebya pacifica</name>
    <dbReference type="NCBI Taxonomy" id="1608957"/>
    <lineage>
        <taxon>Bacteria</taxon>
        <taxon>Bacillati</taxon>
        <taxon>Actinomycetota</taxon>
        <taxon>Nitriliruptoria</taxon>
        <taxon>Euzebyales</taxon>
    </lineage>
</organism>
<keyword evidence="5" id="KW-0479">Metal-binding</keyword>
<dbReference type="Gene3D" id="1.10.8.60">
    <property type="match status" value="1"/>
</dbReference>
<evidence type="ECO:0000256" key="9">
    <source>
        <dbReference type="ARBA" id="ARBA00022932"/>
    </source>
</evidence>
<dbReference type="SMART" id="SM00382">
    <property type="entry name" value="AAA"/>
    <property type="match status" value="1"/>
</dbReference>
<dbReference type="PANTHER" id="PTHR11669:SF0">
    <property type="entry name" value="PROTEIN STICHEL-LIKE 2"/>
    <property type="match status" value="1"/>
</dbReference>
<evidence type="ECO:0000313" key="15">
    <source>
        <dbReference type="Proteomes" id="UP000264006"/>
    </source>
</evidence>
<dbReference type="InterPro" id="IPR008921">
    <property type="entry name" value="DNA_pol3_clamp-load_cplx_C"/>
</dbReference>
<proteinExistence type="inferred from homology"/>
<keyword evidence="6 11" id="KW-0547">Nucleotide-binding</keyword>
<dbReference type="Pfam" id="PF22608">
    <property type="entry name" value="DNAX_ATPase_lid"/>
    <property type="match status" value="1"/>
</dbReference>
<name>A0A346XSW5_9ACTN</name>
<evidence type="ECO:0000256" key="3">
    <source>
        <dbReference type="ARBA" id="ARBA00022695"/>
    </source>
</evidence>
<gene>
    <name evidence="11" type="primary">dnaX</name>
    <name evidence="14" type="ORF">DVS28_a0610</name>
</gene>